<dbReference type="InterPro" id="IPR049343">
    <property type="entry name" value="Transposase_29"/>
</dbReference>
<evidence type="ECO:0000313" key="2">
    <source>
        <dbReference type="EMBL" id="MBP2414244.1"/>
    </source>
</evidence>
<evidence type="ECO:0000256" key="1">
    <source>
        <dbReference type="SAM" id="MobiDB-lite"/>
    </source>
</evidence>
<proteinExistence type="predicted"/>
<name>A0ABS4YZT7_9MICC</name>
<feature type="compositionally biased region" description="Basic and acidic residues" evidence="1">
    <location>
        <begin position="210"/>
        <end position="219"/>
    </location>
</feature>
<keyword evidence="3" id="KW-1185">Reference proteome</keyword>
<evidence type="ECO:0000313" key="3">
    <source>
        <dbReference type="Proteomes" id="UP000711614"/>
    </source>
</evidence>
<dbReference type="EMBL" id="JAGIOI010000001">
    <property type="protein sequence ID" value="MBP2414244.1"/>
    <property type="molecule type" value="Genomic_DNA"/>
</dbReference>
<dbReference type="Pfam" id="PF21804">
    <property type="entry name" value="Transposase_29"/>
    <property type="match status" value="1"/>
</dbReference>
<evidence type="ECO:0008006" key="4">
    <source>
        <dbReference type="Google" id="ProtNLM"/>
    </source>
</evidence>
<dbReference type="Proteomes" id="UP000711614">
    <property type="component" value="Unassembled WGS sequence"/>
</dbReference>
<organism evidence="2 3">
    <name type="scientific">Arthrobacter stackebrandtii</name>
    <dbReference type="NCBI Taxonomy" id="272161"/>
    <lineage>
        <taxon>Bacteria</taxon>
        <taxon>Bacillati</taxon>
        <taxon>Actinomycetota</taxon>
        <taxon>Actinomycetes</taxon>
        <taxon>Micrococcales</taxon>
        <taxon>Micrococcaceae</taxon>
        <taxon>Arthrobacter</taxon>
    </lineage>
</organism>
<reference evidence="2 3" key="1">
    <citation type="submission" date="2021-03" db="EMBL/GenBank/DDBJ databases">
        <title>Sequencing the genomes of 1000 actinobacteria strains.</title>
        <authorList>
            <person name="Klenk H.-P."/>
        </authorList>
    </citation>
    <scope>NUCLEOTIDE SEQUENCE [LARGE SCALE GENOMIC DNA]</scope>
    <source>
        <strain evidence="2 3">DSM 16005</strain>
    </source>
</reference>
<dbReference type="RefSeq" id="WP_209681980.1">
    <property type="nucleotide sequence ID" value="NZ_JAGIOI010000001.1"/>
</dbReference>
<protein>
    <recommendedName>
        <fullName evidence="4">Transposase</fullName>
    </recommendedName>
</protein>
<gene>
    <name evidence="2" type="ORF">JOF48_003043</name>
</gene>
<feature type="region of interest" description="Disordered" evidence="1">
    <location>
        <begin position="209"/>
        <end position="241"/>
    </location>
</feature>
<accession>A0ABS4YZT7</accession>
<sequence length="241" mass="26539">MFEHGVQVLQVLTSETNGTGADLLCWLRSRWQIENMFKYAAEHNGIDALADYGMDIAAETRKVANPARVAARSAVKTAETSLADAERSLAQLLASNGTPKQMNAALPGIHRTIEKATQEVTAAKKALKPIPAKIPANALNPDAKLARPHPQRRSMQMVLRLLAFNAEAWLADRLNTYLNDPDEYRAITRHLLHQGGSINYGARQITVTLDRPDSPRIDRAFNYSPRNSTTHPPESPATDAL</sequence>
<comment type="caution">
    <text evidence="2">The sequence shown here is derived from an EMBL/GenBank/DDBJ whole genome shotgun (WGS) entry which is preliminary data.</text>
</comment>